<dbReference type="Proteomes" id="UP000092321">
    <property type="component" value="Unassembled WGS sequence"/>
</dbReference>
<evidence type="ECO:0000256" key="6">
    <source>
        <dbReference type="ARBA" id="ARBA00022679"/>
    </source>
</evidence>
<keyword evidence="6 8" id="KW-0808">Transferase</keyword>
<evidence type="ECO:0000313" key="11">
    <source>
        <dbReference type="Proteomes" id="UP000092321"/>
    </source>
</evidence>
<dbReference type="SMART" id="SM00825">
    <property type="entry name" value="PKS_KS"/>
    <property type="match status" value="1"/>
</dbReference>
<comment type="catalytic activity">
    <reaction evidence="7">
        <text>a fatty acyl-[ACP] + malonyl-[ACP] + H(+) = a 3-oxoacyl-[ACP] + holo-[ACP] + CO2</text>
        <dbReference type="Rhea" id="RHEA:22836"/>
        <dbReference type="Rhea" id="RHEA-COMP:9623"/>
        <dbReference type="Rhea" id="RHEA-COMP:9685"/>
        <dbReference type="Rhea" id="RHEA-COMP:9916"/>
        <dbReference type="Rhea" id="RHEA-COMP:14125"/>
        <dbReference type="ChEBI" id="CHEBI:15378"/>
        <dbReference type="ChEBI" id="CHEBI:16526"/>
        <dbReference type="ChEBI" id="CHEBI:64479"/>
        <dbReference type="ChEBI" id="CHEBI:78449"/>
        <dbReference type="ChEBI" id="CHEBI:78776"/>
        <dbReference type="ChEBI" id="CHEBI:138651"/>
        <dbReference type="EC" id="2.3.1.41"/>
    </reaction>
</comment>
<dbReference type="AlphaFoldDB" id="A0A1B7TE21"/>
<evidence type="ECO:0000313" key="10">
    <source>
        <dbReference type="EMBL" id="OBA26957.1"/>
    </source>
</evidence>
<evidence type="ECO:0000256" key="7">
    <source>
        <dbReference type="ARBA" id="ARBA00049541"/>
    </source>
</evidence>
<keyword evidence="5" id="KW-0597">Phosphoprotein</keyword>
<dbReference type="PANTHER" id="PTHR11712">
    <property type="entry name" value="POLYKETIDE SYNTHASE-RELATED"/>
    <property type="match status" value="1"/>
</dbReference>
<dbReference type="Pfam" id="PF00109">
    <property type="entry name" value="ketoacyl-synt"/>
    <property type="match status" value="1"/>
</dbReference>
<dbReference type="InterPro" id="IPR014031">
    <property type="entry name" value="Ketoacyl_synth_C"/>
</dbReference>
<dbReference type="GO" id="GO:0006633">
    <property type="term" value="P:fatty acid biosynthetic process"/>
    <property type="evidence" value="ECO:0007669"/>
    <property type="project" value="InterPro"/>
</dbReference>
<dbReference type="EMBL" id="LXPE01000012">
    <property type="protein sequence ID" value="OBA26957.1"/>
    <property type="molecule type" value="Genomic_DNA"/>
</dbReference>
<dbReference type="Gene3D" id="3.30.70.2490">
    <property type="match status" value="1"/>
</dbReference>
<dbReference type="EC" id="2.3.1.41" evidence="3"/>
<dbReference type="Gene3D" id="3.90.25.70">
    <property type="match status" value="1"/>
</dbReference>
<dbReference type="PROSITE" id="PS52004">
    <property type="entry name" value="KS3_2"/>
    <property type="match status" value="1"/>
</dbReference>
<protein>
    <recommendedName>
        <fullName evidence="3">beta-ketoacyl-[acyl-carrier-protein] synthase I</fullName>
        <ecNumber evidence="3">2.3.1.41</ecNumber>
    </recommendedName>
</protein>
<dbReference type="InterPro" id="IPR016035">
    <property type="entry name" value="Acyl_Trfase/lysoPLipase"/>
</dbReference>
<dbReference type="InterPro" id="IPR047224">
    <property type="entry name" value="FAS_alpha_su_C"/>
</dbReference>
<sequence length="1243" mass="140711">MTPENKEELAHILLIELLGYQFASPVRWIDTQDVLINDYNIEKLIEIGPQPILSNMMKKTVVEKQDQMFSIGKSEVSCYCVSDFNNIEYYETSKNMNDDKVVIKKDEKKENVEKNTETYNPFLKTFAGVDTYDHESSTFVDFVNIQTCNSINGDIRQEDIDIEKEKNILQDLALDMAPKTNLLNKFVHLANENKQLNEHLVSSDSQKLTPFFAEEKIRTYDNSYNWIKEDFFKIAVTPNFSDIEEFTQLRISNLLKNNKISKTILNQFDSILRYYNKSIESLMQFFVMNAKESECYYSEPRCDSNVTLFDVDDYRSSSVETFELLGESLIPIDIDLEKNSSTHCRNQCYMVIFDELDSEILDIVKEWLTYDNNVICCFNCDNVDDIYPLSLQLQDIYKKHSSFFATLRLLPISPKTDSEDVVKFIYNKLGYDISAIMNLAKNIDMNELSDLISTEKSKLPFITATTTILSEFSNLKNFINLIKNSQKNISHIQYETLNSGFKELSSFINIKQDLKLTLTNTFNDCVEDNDFKNNLLNNNILVTVSPLAEVSLPKPTYSTFEKLSTNFNGDLLRDSLSPENLVAITGFAELGPLGNASTRWDYEKNYSKFSMESIIQLSLIMGLIKYDTATSGFKDSKTNETINMKDVQNYEPYILKHTGVRIMDESVMGYDPNSKKMLQEVVIMQDFKIVVPEETMLQYKLENSENSVSIVPKYEDGNDESHNMFEITFKPGNKLYLPKALKFDRFVAGQIPTGWNPSYYGISDDIIEQVDRTTLFSLISTAEALITSGITDPYELYKYMHVSEVGNCSGSGVGGLKSQQKMQKTRFMDGNVQNDILQETFINVMSAWVNMLLLSSSGPIKTPVGACATALESLDLGYETIMSGKASMVLVGGCDDIVEETSYEFGAMGATSNSDKEIKAGRNPKEMCRPMTSSRNGFMESHGSGIQVLMRGDLAIKMGLPIFGVVGFTTMNADKISKSLPAPGKGVLTAAKKSTSKVYSSRKLDLKYRKRHIEKLDSNDAYTRKYWNVDFYKNDANISPIEGALSVFGLNANDITANTCHGTSTKANDKNESNIVNTIMKQCNRKPGNLLPIVAQKAITGHPKAAAGAWMINGALQIFKDSIIPGNFNADNVDGNLTKDNDYLLFNKENITGLETIKSIMVTSFGFGQKGALALIINPNYLLATLNENELNEYMNKFDHRYNKANSQYQHRILYNTIFQEKNSKPFESMADEDVYLDSELRL</sequence>
<dbReference type="InterPro" id="IPR014030">
    <property type="entry name" value="Ketoacyl_synth_N"/>
</dbReference>
<evidence type="ECO:0000256" key="8">
    <source>
        <dbReference type="RuleBase" id="RU003694"/>
    </source>
</evidence>
<keyword evidence="11" id="KW-1185">Reference proteome</keyword>
<dbReference type="PROSITE" id="PS00606">
    <property type="entry name" value="KS3_1"/>
    <property type="match status" value="1"/>
</dbReference>
<comment type="similarity">
    <text evidence="2 8">Belongs to the thiolase-like superfamily. Beta-ketoacyl-ACP synthases family.</text>
</comment>
<dbReference type="GO" id="GO:0005829">
    <property type="term" value="C:cytosol"/>
    <property type="evidence" value="ECO:0007669"/>
    <property type="project" value="TreeGrafter"/>
</dbReference>
<evidence type="ECO:0000256" key="4">
    <source>
        <dbReference type="ARBA" id="ARBA00022450"/>
    </source>
</evidence>
<evidence type="ECO:0000256" key="5">
    <source>
        <dbReference type="ARBA" id="ARBA00022553"/>
    </source>
</evidence>
<evidence type="ECO:0000256" key="1">
    <source>
        <dbReference type="ARBA" id="ARBA00007485"/>
    </source>
</evidence>
<gene>
    <name evidence="10" type="ORF">HANVADRAFT_52734</name>
</gene>
<dbReference type="SUPFAM" id="SSF52151">
    <property type="entry name" value="FabD/lysophospholipase-like"/>
    <property type="match status" value="1"/>
</dbReference>
<organism evidence="10 11">
    <name type="scientific">Hanseniaspora valbyensis NRRL Y-1626</name>
    <dbReference type="NCBI Taxonomy" id="766949"/>
    <lineage>
        <taxon>Eukaryota</taxon>
        <taxon>Fungi</taxon>
        <taxon>Dikarya</taxon>
        <taxon>Ascomycota</taxon>
        <taxon>Saccharomycotina</taxon>
        <taxon>Saccharomycetes</taxon>
        <taxon>Saccharomycodales</taxon>
        <taxon>Saccharomycodaceae</taxon>
        <taxon>Hanseniaspora</taxon>
    </lineage>
</organism>
<dbReference type="OrthoDB" id="4251012at2759"/>
<evidence type="ECO:0000256" key="3">
    <source>
        <dbReference type="ARBA" id="ARBA00013191"/>
    </source>
</evidence>
<accession>A0A1B7TE21</accession>
<comment type="similarity">
    <text evidence="1">Belongs to the thiolase-like superfamily. Fungal fatty acid synthetase subunit alpha family.</text>
</comment>
<feature type="domain" description="Ketosynthase family 3 (KS3)" evidence="9">
    <location>
        <begin position="679"/>
        <end position="1178"/>
    </location>
</feature>
<dbReference type="InterPro" id="IPR000794">
    <property type="entry name" value="Beta-ketoacyl_synthase"/>
</dbReference>
<dbReference type="GO" id="GO:0004315">
    <property type="term" value="F:3-oxoacyl-[acyl-carrier-protein] synthase activity"/>
    <property type="evidence" value="ECO:0007669"/>
    <property type="project" value="UniProtKB-EC"/>
</dbReference>
<dbReference type="CDD" id="cd00828">
    <property type="entry name" value="elong_cond_enzymes"/>
    <property type="match status" value="1"/>
</dbReference>
<comment type="caution">
    <text evidence="10">The sequence shown here is derived from an EMBL/GenBank/DDBJ whole genome shotgun (WGS) entry which is preliminary data.</text>
</comment>
<dbReference type="InterPro" id="IPR016039">
    <property type="entry name" value="Thiolase-like"/>
</dbReference>
<dbReference type="PANTHER" id="PTHR11712:SF336">
    <property type="entry name" value="3-OXOACYL-[ACYL-CARRIER-PROTEIN] SYNTHASE, MITOCHONDRIAL"/>
    <property type="match status" value="1"/>
</dbReference>
<dbReference type="Gene3D" id="3.40.47.10">
    <property type="match status" value="1"/>
</dbReference>
<dbReference type="InterPro" id="IPR018201">
    <property type="entry name" value="Ketoacyl_synth_AS"/>
</dbReference>
<name>A0A1B7TE21_9ASCO</name>
<reference evidence="11" key="1">
    <citation type="journal article" date="2016" name="Proc. Natl. Acad. Sci. U.S.A.">
        <title>Comparative genomics of biotechnologically important yeasts.</title>
        <authorList>
            <person name="Riley R."/>
            <person name="Haridas S."/>
            <person name="Wolfe K.H."/>
            <person name="Lopes M.R."/>
            <person name="Hittinger C.T."/>
            <person name="Goeker M."/>
            <person name="Salamov A.A."/>
            <person name="Wisecaver J.H."/>
            <person name="Long T.M."/>
            <person name="Calvey C.H."/>
            <person name="Aerts A.L."/>
            <person name="Barry K.W."/>
            <person name="Choi C."/>
            <person name="Clum A."/>
            <person name="Coughlan A.Y."/>
            <person name="Deshpande S."/>
            <person name="Douglass A.P."/>
            <person name="Hanson S.J."/>
            <person name="Klenk H.-P."/>
            <person name="LaButti K.M."/>
            <person name="Lapidus A."/>
            <person name="Lindquist E.A."/>
            <person name="Lipzen A.M."/>
            <person name="Meier-Kolthoff J.P."/>
            <person name="Ohm R.A."/>
            <person name="Otillar R.P."/>
            <person name="Pangilinan J.L."/>
            <person name="Peng Y."/>
            <person name="Rokas A."/>
            <person name="Rosa C.A."/>
            <person name="Scheuner C."/>
            <person name="Sibirny A.A."/>
            <person name="Slot J.C."/>
            <person name="Stielow J.B."/>
            <person name="Sun H."/>
            <person name="Kurtzman C.P."/>
            <person name="Blackwell M."/>
            <person name="Grigoriev I.V."/>
            <person name="Jeffries T.W."/>
        </authorList>
    </citation>
    <scope>NUCLEOTIDE SEQUENCE [LARGE SCALE GENOMIC DNA]</scope>
    <source>
        <strain evidence="11">NRRL Y-1626</strain>
    </source>
</reference>
<evidence type="ECO:0000256" key="2">
    <source>
        <dbReference type="ARBA" id="ARBA00008467"/>
    </source>
</evidence>
<keyword evidence="4" id="KW-0596">Phosphopantetheine</keyword>
<evidence type="ECO:0000259" key="9">
    <source>
        <dbReference type="PROSITE" id="PS52004"/>
    </source>
</evidence>
<dbReference type="InterPro" id="IPR020841">
    <property type="entry name" value="PKS_Beta-ketoAc_synthase_dom"/>
</dbReference>
<proteinExistence type="inferred from homology"/>
<dbReference type="FunFam" id="3.90.25.70:FF:000001">
    <property type="entry name" value="Fatty acid synthase subunit alpha"/>
    <property type="match status" value="1"/>
</dbReference>
<dbReference type="Pfam" id="PF02801">
    <property type="entry name" value="Ketoacyl-synt_C"/>
    <property type="match status" value="1"/>
</dbReference>
<dbReference type="SUPFAM" id="SSF53901">
    <property type="entry name" value="Thiolase-like"/>
    <property type="match status" value="2"/>
</dbReference>